<dbReference type="Pfam" id="PF14491">
    <property type="entry name" value="DUF4435"/>
    <property type="match status" value="1"/>
</dbReference>
<dbReference type="InterPro" id="IPR051396">
    <property type="entry name" value="Bact_Antivir_Def_Nuclease"/>
</dbReference>
<dbReference type="InterPro" id="IPR041685">
    <property type="entry name" value="AAA_GajA/Old/RecF-like"/>
</dbReference>
<dbReference type="Gene3D" id="3.40.50.300">
    <property type="entry name" value="P-loop containing nucleotide triphosphate hydrolases"/>
    <property type="match status" value="2"/>
</dbReference>
<dbReference type="Pfam" id="PF13175">
    <property type="entry name" value="AAA_15"/>
    <property type="match status" value="1"/>
</dbReference>
<organism evidence="3 4">
    <name type="scientific">Candidatus Lokiarchaeum ossiferum</name>
    <dbReference type="NCBI Taxonomy" id="2951803"/>
    <lineage>
        <taxon>Archaea</taxon>
        <taxon>Promethearchaeati</taxon>
        <taxon>Promethearchaeota</taxon>
        <taxon>Promethearchaeia</taxon>
        <taxon>Promethearchaeales</taxon>
        <taxon>Promethearchaeaceae</taxon>
        <taxon>Candidatus Lokiarchaeum</taxon>
    </lineage>
</organism>
<dbReference type="InterPro" id="IPR027417">
    <property type="entry name" value="P-loop_NTPase"/>
</dbReference>
<dbReference type="PANTHER" id="PTHR43581">
    <property type="entry name" value="ATP/GTP PHOSPHATASE"/>
    <property type="match status" value="1"/>
</dbReference>
<dbReference type="InterPro" id="IPR029492">
    <property type="entry name" value="DUF4435"/>
</dbReference>
<dbReference type="Proteomes" id="UP001208689">
    <property type="component" value="Chromosome"/>
</dbReference>
<evidence type="ECO:0000259" key="2">
    <source>
        <dbReference type="Pfam" id="PF14491"/>
    </source>
</evidence>
<sequence>MTISRLHRIEIFNLLSFDHQVFENIGDLGVIIGPNNSGKSNLFKILKSIRSGKLLDKKLIKFNSQKHPVKINLEFKFDRSKILEYFRDQASRLFREHSKDYLKNPKLFKFFKDNRFNPEESILLEEAFENIVYEFEVAPGSSYEIFIRRVTFKNGLISYNFVDRTSVGHEYSIRNMELSKPRKKLIANSNSFEWHFFPNSIFNTGFPNPGNQLLNNRSIFDKRVHSNPLLHFFLSPIIDFYSKMNMVVEDRSFLPFYKVEASTKPFHFEYDGENVPLKILSYNTNEKEKLEKLNHYLSKLYPNIKEINQNFLHQPDYSLYNIDYYPETNIPIEKYPLTIPYVLEEDLEYKLTFDKLGKGIQQLVTILVAILETKENGLLLIEEPELFIHPDLQKILLSIIEENLSRFQVLITTHSPYFLDSMKKGWSIHRVKRSDKITHVYNEKAENIPQVFEDLGIKPSDYLMNNGMILVEGKDDVEFFKQAIPEILEEQRIILQPLGGKRDLHYWANAQLIENFTNKNFKFLIILDNDEGNKEIRNKKAKEIRDKIVLLPVREIENLYLNPELLKELIERSNPDSEEEITLEKVSNLIKTSIDETMKMTKKLKFFFEEFPKVFSEDEKKELIKPIIEGIKGGTTSENELLDNFLNTVNILTSEKCHISVDKPYYLKQFAKYSDRIQEIVASGEEWKHFPGKVLRHKVFMECGDQFGFKFEEGQYFRLIREEGFIKEKLIDNIKLKLK</sequence>
<accession>A0ABY6HSA0</accession>
<proteinExistence type="predicted"/>
<evidence type="ECO:0000259" key="1">
    <source>
        <dbReference type="Pfam" id="PF13175"/>
    </source>
</evidence>
<dbReference type="EMBL" id="CP104013">
    <property type="protein sequence ID" value="UYP46391.1"/>
    <property type="molecule type" value="Genomic_DNA"/>
</dbReference>
<gene>
    <name evidence="3" type="ORF">NEF87_002676</name>
</gene>
<dbReference type="SUPFAM" id="SSF52540">
    <property type="entry name" value="P-loop containing nucleoside triphosphate hydrolases"/>
    <property type="match status" value="1"/>
</dbReference>
<reference evidence="3" key="1">
    <citation type="submission" date="2022-09" db="EMBL/GenBank/DDBJ databases">
        <title>Actin cytoskeleton and complex cell architecture in an #Asgard archaeon.</title>
        <authorList>
            <person name="Ponce Toledo R.I."/>
            <person name="Schleper C."/>
            <person name="Rodrigues Oliveira T."/>
            <person name="Wollweber F."/>
            <person name="Xu J."/>
            <person name="Rittmann S."/>
            <person name="Klingl A."/>
            <person name="Pilhofer M."/>
        </authorList>
    </citation>
    <scope>NUCLEOTIDE SEQUENCE</scope>
    <source>
        <strain evidence="3">B-35</strain>
    </source>
</reference>
<feature type="domain" description="DUF4435" evidence="2">
    <location>
        <begin position="468"/>
        <end position="588"/>
    </location>
</feature>
<feature type="domain" description="Endonuclease GajA/Old nuclease/RecF-like AAA" evidence="1">
    <location>
        <begin position="6"/>
        <end position="418"/>
    </location>
</feature>
<evidence type="ECO:0000313" key="3">
    <source>
        <dbReference type="EMBL" id="UYP46391.1"/>
    </source>
</evidence>
<evidence type="ECO:0008006" key="5">
    <source>
        <dbReference type="Google" id="ProtNLM"/>
    </source>
</evidence>
<evidence type="ECO:0000313" key="4">
    <source>
        <dbReference type="Proteomes" id="UP001208689"/>
    </source>
</evidence>
<protein>
    <recommendedName>
        <fullName evidence="5">ATPase AAA-type core domain-containing protein</fullName>
    </recommendedName>
</protein>
<keyword evidence="4" id="KW-1185">Reference proteome</keyword>
<name>A0ABY6HSA0_9ARCH</name>
<dbReference type="PANTHER" id="PTHR43581:SF4">
    <property type="entry name" value="ATP_GTP PHOSPHATASE"/>
    <property type="match status" value="1"/>
</dbReference>